<dbReference type="SUPFAM" id="SSF51621">
    <property type="entry name" value="Phosphoenolpyruvate/pyruvate domain"/>
    <property type="match status" value="1"/>
</dbReference>
<evidence type="ECO:0000313" key="5">
    <source>
        <dbReference type="EMBL" id="MCV6824466.1"/>
    </source>
</evidence>
<dbReference type="InterPro" id="IPR005000">
    <property type="entry name" value="Aldolase/citrate-lyase_domain"/>
</dbReference>
<accession>A0AAE3J0W7</accession>
<dbReference type="EMBL" id="JAOYFC010000002">
    <property type="protein sequence ID" value="MCV6824466.1"/>
    <property type="molecule type" value="Genomic_DNA"/>
</dbReference>
<comment type="caution">
    <text evidence="5">The sequence shown here is derived from an EMBL/GenBank/DDBJ whole genome shotgun (WGS) entry which is preliminary data.</text>
</comment>
<dbReference type="GO" id="GO:0005737">
    <property type="term" value="C:cytoplasm"/>
    <property type="evidence" value="ECO:0007669"/>
    <property type="project" value="TreeGrafter"/>
</dbReference>
<dbReference type="Proteomes" id="UP001208041">
    <property type="component" value="Unassembled WGS sequence"/>
</dbReference>
<evidence type="ECO:0000313" key="6">
    <source>
        <dbReference type="Proteomes" id="UP001208041"/>
    </source>
</evidence>
<gene>
    <name evidence="5" type="ORF">OH136_07835</name>
</gene>
<evidence type="ECO:0000259" key="4">
    <source>
        <dbReference type="Pfam" id="PF03328"/>
    </source>
</evidence>
<dbReference type="AlphaFoldDB" id="A0AAE3J0W7"/>
<protein>
    <submittedName>
        <fullName evidence="5">HpcH/HpaI aldolase/citrate lyase family protein</fullName>
    </submittedName>
</protein>
<dbReference type="RefSeq" id="WP_263953328.1">
    <property type="nucleotide sequence ID" value="NZ_JAOYFC010000002.1"/>
</dbReference>
<dbReference type="PANTHER" id="PTHR30502">
    <property type="entry name" value="2-KETO-3-DEOXY-L-RHAMNONATE ALDOLASE"/>
    <property type="match status" value="1"/>
</dbReference>
<feature type="domain" description="HpcH/HpaI aldolase/citrate lyase" evidence="4">
    <location>
        <begin position="18"/>
        <end position="247"/>
    </location>
</feature>
<keyword evidence="3 5" id="KW-0456">Lyase</keyword>
<dbReference type="InterPro" id="IPR040442">
    <property type="entry name" value="Pyrv_kinase-like_dom_sf"/>
</dbReference>
<evidence type="ECO:0000256" key="1">
    <source>
        <dbReference type="ARBA" id="ARBA00005568"/>
    </source>
</evidence>
<dbReference type="PANTHER" id="PTHR30502:SF0">
    <property type="entry name" value="PHOSPHOENOLPYRUVATE CARBOXYLASE FAMILY PROTEIN"/>
    <property type="match status" value="1"/>
</dbReference>
<dbReference type="Pfam" id="PF03328">
    <property type="entry name" value="HpcH_HpaI"/>
    <property type="match status" value="1"/>
</dbReference>
<dbReference type="GO" id="GO:0016832">
    <property type="term" value="F:aldehyde-lyase activity"/>
    <property type="evidence" value="ECO:0007669"/>
    <property type="project" value="TreeGrafter"/>
</dbReference>
<evidence type="ECO:0000256" key="2">
    <source>
        <dbReference type="ARBA" id="ARBA00022723"/>
    </source>
</evidence>
<keyword evidence="2" id="KW-0479">Metal-binding</keyword>
<sequence>MPAPENALLRNLRSGNQQFGVWVGATSATVAEIIARVGLDWVVVDMEHAPNDLRSLRDQLRAFAIGETHVAVRLVADRDWMVKQVLDLGVQTVLVPMVETAEQAEKIARAMRYAPRGNRGVGAFVARAGGYGETPDYMSNANDEVALMVQIETRRGLDNLDDILSVDGVDAVFFGVADLATDMGLMGPNGADTTHPDLLDALNAAAEKVRAAQKPIGVFAASVEHALSYASLDAKFICIGSDVLMIREAFASRLEEAKQKFAD</sequence>
<dbReference type="GO" id="GO:0046872">
    <property type="term" value="F:metal ion binding"/>
    <property type="evidence" value="ECO:0007669"/>
    <property type="project" value="UniProtKB-KW"/>
</dbReference>
<dbReference type="InterPro" id="IPR050251">
    <property type="entry name" value="HpcH-HpaI_aldolase"/>
</dbReference>
<comment type="similarity">
    <text evidence="1">Belongs to the HpcH/HpaI aldolase family.</text>
</comment>
<dbReference type="InterPro" id="IPR015813">
    <property type="entry name" value="Pyrv/PenolPyrv_kinase-like_dom"/>
</dbReference>
<dbReference type="Gene3D" id="3.20.20.60">
    <property type="entry name" value="Phosphoenolpyruvate-binding domains"/>
    <property type="match status" value="1"/>
</dbReference>
<evidence type="ECO:0000256" key="3">
    <source>
        <dbReference type="ARBA" id="ARBA00023239"/>
    </source>
</evidence>
<proteinExistence type="inferred from homology"/>
<keyword evidence="6" id="KW-1185">Reference proteome</keyword>
<organism evidence="5 6">
    <name type="scientific">Halocynthiibacter halioticoli</name>
    <dbReference type="NCBI Taxonomy" id="2986804"/>
    <lineage>
        <taxon>Bacteria</taxon>
        <taxon>Pseudomonadati</taxon>
        <taxon>Pseudomonadota</taxon>
        <taxon>Alphaproteobacteria</taxon>
        <taxon>Rhodobacterales</taxon>
        <taxon>Paracoccaceae</taxon>
        <taxon>Halocynthiibacter</taxon>
    </lineage>
</organism>
<reference evidence="5" key="1">
    <citation type="submission" date="2022-10" db="EMBL/GenBank/DDBJ databases">
        <authorList>
            <person name="Yue Y."/>
        </authorList>
    </citation>
    <scope>NUCLEOTIDE SEQUENCE</scope>
    <source>
        <strain evidence="5">Z654</strain>
    </source>
</reference>
<name>A0AAE3J0W7_9RHOB</name>